<name>A0ACD4NTT9_9HYPH</name>
<evidence type="ECO:0000313" key="2">
    <source>
        <dbReference type="Proteomes" id="UP001163223"/>
    </source>
</evidence>
<accession>A0ACD4NTT9</accession>
<dbReference type="EMBL" id="CP113520">
    <property type="protein sequence ID" value="WAJ30133.1"/>
    <property type="molecule type" value="Genomic_DNA"/>
</dbReference>
<proteinExistence type="predicted"/>
<organism evidence="1 2">
    <name type="scientific">Antarcticirhabdus aurantiaca</name>
    <dbReference type="NCBI Taxonomy" id="2606717"/>
    <lineage>
        <taxon>Bacteria</taxon>
        <taxon>Pseudomonadati</taxon>
        <taxon>Pseudomonadota</taxon>
        <taxon>Alphaproteobacteria</taxon>
        <taxon>Hyphomicrobiales</taxon>
        <taxon>Aurantimonadaceae</taxon>
        <taxon>Antarcticirhabdus</taxon>
    </lineage>
</organism>
<dbReference type="Proteomes" id="UP001163223">
    <property type="component" value="Chromosome"/>
</dbReference>
<reference evidence="1" key="1">
    <citation type="submission" date="2022-11" db="EMBL/GenBank/DDBJ databases">
        <title>beta-Carotene-producing bacterium, Jeongeuplla avenae sp. nov., alleviates the salt stress of Arabidopsis seedlings.</title>
        <authorList>
            <person name="Jiang L."/>
            <person name="Lee J."/>
        </authorList>
    </citation>
    <scope>NUCLEOTIDE SEQUENCE</scope>
    <source>
        <strain evidence="1">DY_R2A_6</strain>
    </source>
</reference>
<gene>
    <name evidence="1" type="ORF">OXU80_07975</name>
</gene>
<evidence type="ECO:0000313" key="1">
    <source>
        <dbReference type="EMBL" id="WAJ30133.1"/>
    </source>
</evidence>
<protein>
    <submittedName>
        <fullName evidence="1">Type II secretion system F family protein</fullName>
    </submittedName>
</protein>
<keyword evidence="2" id="KW-1185">Reference proteome</keyword>
<sequence>MDRFLASFGLTPSSLFAILVVVAVFATVMALAMPVLAGDRLRGRMRAVALERDQMRALSRARLAIEKDSRRKSLRQENKEGIAAVVVQRLNLRSALADDKTVASLRIAGYRGERPLTLLLFARAVLPLLFFLVGLFYIFGLGFMADYGFMPRLLVCLLLAYAGFYAPVLFVNNKASKRKASITRAWPDALDLLLICVESGTSIEAAFRRVADEIGIQSIPLAEELVLLTAELSYLPDRRAAYENLVARTGLDAVRATATALIQAEKYGTPLGTALRTLSQENRDTRMNLAEKKAAALPPKLTVPMIIFFLPVLFAVILGPAIIQVMAIYRG</sequence>